<name>A0A169P2K2_STRLU</name>
<organism evidence="1 2">
    <name type="scientific">Streptomyces laurentii</name>
    <dbReference type="NCBI Taxonomy" id="39478"/>
    <lineage>
        <taxon>Bacteria</taxon>
        <taxon>Bacillati</taxon>
        <taxon>Actinomycetota</taxon>
        <taxon>Actinomycetes</taxon>
        <taxon>Kitasatosporales</taxon>
        <taxon>Streptomycetaceae</taxon>
        <taxon>Streptomyces</taxon>
    </lineage>
</organism>
<dbReference type="EMBL" id="AP017424">
    <property type="protein sequence ID" value="BAU86262.1"/>
    <property type="molecule type" value="Genomic_DNA"/>
</dbReference>
<keyword evidence="2" id="KW-1185">Reference proteome</keyword>
<gene>
    <name evidence="1" type="ORF">SLA_5381</name>
</gene>
<dbReference type="AlphaFoldDB" id="A0A169P2K2"/>
<sequence>MTDMNMQEAAEHADAMMDATFKAIVPGVQWAHDTTTTHRCDVVRRRAVTTIVSEQRRGSFLGVVQRHWEKSGYTIKSVRPDREMPALYAVSPEGFQIRVLIGYKGQAFFQVDTPCVEPSDVTEPASEPNGPAYPLGKIPAPNVHSDFWSATTAVPAASVPAPASPEV</sequence>
<protein>
    <submittedName>
        <fullName evidence="1">Uncharacterized protein</fullName>
    </submittedName>
</protein>
<evidence type="ECO:0000313" key="1">
    <source>
        <dbReference type="EMBL" id="BAU86262.1"/>
    </source>
</evidence>
<evidence type="ECO:0000313" key="2">
    <source>
        <dbReference type="Proteomes" id="UP000217676"/>
    </source>
</evidence>
<dbReference type="KEGG" id="slau:SLA_5381"/>
<reference evidence="1 2" key="1">
    <citation type="journal article" date="2016" name="Genome Announc.">
        <title>Complete Genome Sequence of Thiostrepton-Producing Streptomyces laurentii ATCC 31255.</title>
        <authorList>
            <person name="Doi K."/>
            <person name="Fujino Y."/>
            <person name="Nagayoshi Y."/>
            <person name="Ohshima T."/>
            <person name="Ogata S."/>
        </authorList>
    </citation>
    <scope>NUCLEOTIDE SEQUENCE [LARGE SCALE GENOMIC DNA]</scope>
    <source>
        <strain evidence="1 2">ATCC 31255</strain>
    </source>
</reference>
<accession>A0A169P2K2</accession>
<dbReference type="Proteomes" id="UP000217676">
    <property type="component" value="Chromosome"/>
</dbReference>
<proteinExistence type="predicted"/>